<dbReference type="EMBL" id="JXTC01000092">
    <property type="protein sequence ID" value="PON89596.1"/>
    <property type="molecule type" value="Genomic_DNA"/>
</dbReference>
<name>A0A2P5EVM3_TREOI</name>
<accession>A0A2P5EVM3</accession>
<evidence type="ECO:0000256" key="1">
    <source>
        <dbReference type="SAM" id="MobiDB-lite"/>
    </source>
</evidence>
<dbReference type="Proteomes" id="UP000237000">
    <property type="component" value="Unassembled WGS sequence"/>
</dbReference>
<dbReference type="AlphaFoldDB" id="A0A2P5EVM3"/>
<feature type="compositionally biased region" description="Acidic residues" evidence="1">
    <location>
        <begin position="46"/>
        <end position="57"/>
    </location>
</feature>
<evidence type="ECO:0000313" key="2">
    <source>
        <dbReference type="EMBL" id="PON89596.1"/>
    </source>
</evidence>
<comment type="caution">
    <text evidence="2">The sequence shown here is derived from an EMBL/GenBank/DDBJ whole genome shotgun (WGS) entry which is preliminary data.</text>
</comment>
<organism evidence="2 3">
    <name type="scientific">Trema orientale</name>
    <name type="common">Charcoal tree</name>
    <name type="synonym">Celtis orientalis</name>
    <dbReference type="NCBI Taxonomy" id="63057"/>
    <lineage>
        <taxon>Eukaryota</taxon>
        <taxon>Viridiplantae</taxon>
        <taxon>Streptophyta</taxon>
        <taxon>Embryophyta</taxon>
        <taxon>Tracheophyta</taxon>
        <taxon>Spermatophyta</taxon>
        <taxon>Magnoliopsida</taxon>
        <taxon>eudicotyledons</taxon>
        <taxon>Gunneridae</taxon>
        <taxon>Pentapetalae</taxon>
        <taxon>rosids</taxon>
        <taxon>fabids</taxon>
        <taxon>Rosales</taxon>
        <taxon>Cannabaceae</taxon>
        <taxon>Trema</taxon>
    </lineage>
</organism>
<protein>
    <submittedName>
        <fullName evidence="2">Uncharacterized protein</fullName>
    </submittedName>
</protein>
<feature type="compositionally biased region" description="Basic and acidic residues" evidence="1">
    <location>
        <begin position="36"/>
        <end position="45"/>
    </location>
</feature>
<gene>
    <name evidence="2" type="ORF">TorRG33x02_145780</name>
</gene>
<keyword evidence="3" id="KW-1185">Reference proteome</keyword>
<feature type="region of interest" description="Disordered" evidence="1">
    <location>
        <begin position="1"/>
        <end position="20"/>
    </location>
</feature>
<dbReference type="InParanoid" id="A0A2P5EVM3"/>
<feature type="region of interest" description="Disordered" evidence="1">
    <location>
        <begin position="36"/>
        <end position="57"/>
    </location>
</feature>
<sequence length="57" mass="6588">YNSYQSFPTWHFNPYQDGEHDQDVVVVDGAAKEAERLVKEEGPDGDHDDECDERDEC</sequence>
<proteinExistence type="predicted"/>
<evidence type="ECO:0000313" key="3">
    <source>
        <dbReference type="Proteomes" id="UP000237000"/>
    </source>
</evidence>
<reference evidence="3" key="1">
    <citation type="submission" date="2016-06" db="EMBL/GenBank/DDBJ databases">
        <title>Parallel loss of symbiosis genes in relatives of nitrogen-fixing non-legume Parasponia.</title>
        <authorList>
            <person name="Van Velzen R."/>
            <person name="Holmer R."/>
            <person name="Bu F."/>
            <person name="Rutten L."/>
            <person name="Van Zeijl A."/>
            <person name="Liu W."/>
            <person name="Santuari L."/>
            <person name="Cao Q."/>
            <person name="Sharma T."/>
            <person name="Shen D."/>
            <person name="Roswanjaya Y."/>
            <person name="Wardhani T."/>
            <person name="Kalhor M.S."/>
            <person name="Jansen J."/>
            <person name="Van den Hoogen J."/>
            <person name="Gungor B."/>
            <person name="Hartog M."/>
            <person name="Hontelez J."/>
            <person name="Verver J."/>
            <person name="Yang W.-C."/>
            <person name="Schijlen E."/>
            <person name="Repin R."/>
            <person name="Schilthuizen M."/>
            <person name="Schranz E."/>
            <person name="Heidstra R."/>
            <person name="Miyata K."/>
            <person name="Fedorova E."/>
            <person name="Kohlen W."/>
            <person name="Bisseling T."/>
            <person name="Smit S."/>
            <person name="Geurts R."/>
        </authorList>
    </citation>
    <scope>NUCLEOTIDE SEQUENCE [LARGE SCALE GENOMIC DNA]</scope>
    <source>
        <strain evidence="3">cv. RG33-2</strain>
    </source>
</reference>
<feature type="non-terminal residue" evidence="2">
    <location>
        <position position="1"/>
    </location>
</feature>